<accession>A0AAN6Y762</accession>
<proteinExistence type="predicted"/>
<name>A0AAN6Y762_9PEZI</name>
<gene>
    <name evidence="1" type="ORF">QBC37DRAFT_440817</name>
</gene>
<dbReference type="EMBL" id="MU858109">
    <property type="protein sequence ID" value="KAK4213403.1"/>
    <property type="molecule type" value="Genomic_DNA"/>
</dbReference>
<keyword evidence="2" id="KW-1185">Reference proteome</keyword>
<reference evidence="1" key="2">
    <citation type="submission" date="2023-05" db="EMBL/GenBank/DDBJ databases">
        <authorList>
            <consortium name="Lawrence Berkeley National Laboratory"/>
            <person name="Steindorff A."/>
            <person name="Hensen N."/>
            <person name="Bonometti L."/>
            <person name="Westerberg I."/>
            <person name="Brannstrom I.O."/>
            <person name="Guillou S."/>
            <person name="Cros-Aarteil S."/>
            <person name="Calhoun S."/>
            <person name="Haridas S."/>
            <person name="Kuo A."/>
            <person name="Mondo S."/>
            <person name="Pangilinan J."/>
            <person name="Riley R."/>
            <person name="Labutti K."/>
            <person name="Andreopoulos B."/>
            <person name="Lipzen A."/>
            <person name="Chen C."/>
            <person name="Yanf M."/>
            <person name="Daum C."/>
            <person name="Ng V."/>
            <person name="Clum A."/>
            <person name="Ohm R."/>
            <person name="Martin F."/>
            <person name="Silar P."/>
            <person name="Natvig D."/>
            <person name="Lalanne C."/>
            <person name="Gautier V."/>
            <person name="Ament-Velasquez S.L."/>
            <person name="Kruys A."/>
            <person name="Hutchinson M.I."/>
            <person name="Powell A.J."/>
            <person name="Barry K."/>
            <person name="Miller A.N."/>
            <person name="Grigoriev I.V."/>
            <person name="Debuchy R."/>
            <person name="Gladieux P."/>
            <person name="Thoren M.H."/>
            <person name="Johannesson H."/>
        </authorList>
    </citation>
    <scope>NUCLEOTIDE SEQUENCE</scope>
    <source>
        <strain evidence="1">PSN293</strain>
    </source>
</reference>
<sequence length="314" mass="34628">MAAATAFAIVEGIHAVVGFVHSATPDRPNQHQTTFRIQVAAEFLGAKYDPGKVASGSFRDVMVSLKKPNQPTYALFTGNNDAVCIAYITNSWADGQKYAWVGNWAETCQQNWYYSNIVLDGKSLSCAWVDRNGDVATTGFQMRIHEFADDDGNRGKDTSYYCAGNPSLKWYTDWEPHSITYWTTSQKRGIEGPDELQSAVAVGPVKPANEKRKRLIGTRPYFNETRLVRSSDPEHSAVKLCESPSSLGPDLVSLREGKYCDMSTREVLPLCGPGVTGNCFDDSVKTLRVRGGGAIIGRDAVMDKEYSEVLDWNA</sequence>
<reference evidence="1" key="1">
    <citation type="journal article" date="2023" name="Mol. Phylogenet. Evol.">
        <title>Genome-scale phylogeny and comparative genomics of the fungal order Sordariales.</title>
        <authorList>
            <person name="Hensen N."/>
            <person name="Bonometti L."/>
            <person name="Westerberg I."/>
            <person name="Brannstrom I.O."/>
            <person name="Guillou S."/>
            <person name="Cros-Aarteil S."/>
            <person name="Calhoun S."/>
            <person name="Haridas S."/>
            <person name="Kuo A."/>
            <person name="Mondo S."/>
            <person name="Pangilinan J."/>
            <person name="Riley R."/>
            <person name="LaButti K."/>
            <person name="Andreopoulos B."/>
            <person name="Lipzen A."/>
            <person name="Chen C."/>
            <person name="Yan M."/>
            <person name="Daum C."/>
            <person name="Ng V."/>
            <person name="Clum A."/>
            <person name="Steindorff A."/>
            <person name="Ohm R.A."/>
            <person name="Martin F."/>
            <person name="Silar P."/>
            <person name="Natvig D.O."/>
            <person name="Lalanne C."/>
            <person name="Gautier V."/>
            <person name="Ament-Velasquez S.L."/>
            <person name="Kruys A."/>
            <person name="Hutchinson M.I."/>
            <person name="Powell A.J."/>
            <person name="Barry K."/>
            <person name="Miller A.N."/>
            <person name="Grigoriev I.V."/>
            <person name="Debuchy R."/>
            <person name="Gladieux P."/>
            <person name="Hiltunen Thoren M."/>
            <person name="Johannesson H."/>
        </authorList>
    </citation>
    <scope>NUCLEOTIDE SEQUENCE</scope>
    <source>
        <strain evidence="1">PSN293</strain>
    </source>
</reference>
<evidence type="ECO:0000313" key="1">
    <source>
        <dbReference type="EMBL" id="KAK4213403.1"/>
    </source>
</evidence>
<organism evidence="1 2">
    <name type="scientific">Rhypophila decipiens</name>
    <dbReference type="NCBI Taxonomy" id="261697"/>
    <lineage>
        <taxon>Eukaryota</taxon>
        <taxon>Fungi</taxon>
        <taxon>Dikarya</taxon>
        <taxon>Ascomycota</taxon>
        <taxon>Pezizomycotina</taxon>
        <taxon>Sordariomycetes</taxon>
        <taxon>Sordariomycetidae</taxon>
        <taxon>Sordariales</taxon>
        <taxon>Naviculisporaceae</taxon>
        <taxon>Rhypophila</taxon>
    </lineage>
</organism>
<evidence type="ECO:0000313" key="2">
    <source>
        <dbReference type="Proteomes" id="UP001301769"/>
    </source>
</evidence>
<protein>
    <submittedName>
        <fullName evidence="1">Uncharacterized protein</fullName>
    </submittedName>
</protein>
<dbReference type="Proteomes" id="UP001301769">
    <property type="component" value="Unassembled WGS sequence"/>
</dbReference>
<comment type="caution">
    <text evidence="1">The sequence shown here is derived from an EMBL/GenBank/DDBJ whole genome shotgun (WGS) entry which is preliminary data.</text>
</comment>
<dbReference type="AlphaFoldDB" id="A0AAN6Y762"/>